<dbReference type="InterPro" id="IPR009976">
    <property type="entry name" value="Sec10-like"/>
</dbReference>
<dbReference type="AlphaFoldDB" id="A7TLH9"/>
<feature type="domain" description="Exocyst complex component Sec10-like alpha-helical bundle" evidence="5">
    <location>
        <begin position="185"/>
        <end position="821"/>
    </location>
</feature>
<dbReference type="OrthoDB" id="125856at2759"/>
<dbReference type="GO" id="GO:0006887">
    <property type="term" value="P:exocytosis"/>
    <property type="evidence" value="ECO:0007669"/>
    <property type="project" value="UniProtKB-KW"/>
</dbReference>
<evidence type="ECO:0000313" key="7">
    <source>
        <dbReference type="EMBL" id="EDO16865.1"/>
    </source>
</evidence>
<reference evidence="7 8" key="1">
    <citation type="journal article" date="2007" name="Proc. Natl. Acad. Sci. U.S.A.">
        <title>Independent sorting-out of thousands of duplicated gene pairs in two yeast species descended from a whole-genome duplication.</title>
        <authorList>
            <person name="Scannell D.R."/>
            <person name="Frank A.C."/>
            <person name="Conant G.C."/>
            <person name="Byrne K.P."/>
            <person name="Woolfit M."/>
            <person name="Wolfe K.H."/>
        </authorList>
    </citation>
    <scope>NUCLEOTIDE SEQUENCE [LARGE SCALE GENOMIC DNA]</scope>
    <source>
        <strain evidence="8">ATCC 22028 / DSM 70294 / BCRC 21397 / CBS 2163 / NBRC 10782 / NRRL Y-8283 / UCD 57-17</strain>
    </source>
</reference>
<dbReference type="PhylomeDB" id="A7TLH9"/>
<dbReference type="PANTHER" id="PTHR12100">
    <property type="entry name" value="SEC10"/>
    <property type="match status" value="1"/>
</dbReference>
<dbReference type="InterPro" id="IPR048625">
    <property type="entry name" value="Sec10_N"/>
</dbReference>
<evidence type="ECO:0000256" key="3">
    <source>
        <dbReference type="ARBA" id="ARBA00022483"/>
    </source>
</evidence>
<evidence type="ECO:0000256" key="4">
    <source>
        <dbReference type="ARBA" id="ARBA00023054"/>
    </source>
</evidence>
<dbReference type="STRING" id="436907.A7TLH9"/>
<dbReference type="GO" id="GO:0000145">
    <property type="term" value="C:exocyst"/>
    <property type="evidence" value="ECO:0007669"/>
    <property type="project" value="EnsemblFungi"/>
</dbReference>
<dbReference type="RefSeq" id="XP_001644723.1">
    <property type="nucleotide sequence ID" value="XM_001644673.1"/>
</dbReference>
<organism evidence="8">
    <name type="scientific">Vanderwaltozyma polyspora (strain ATCC 22028 / DSM 70294 / BCRC 21397 / CBS 2163 / NBRC 10782 / NRRL Y-8283 / UCD 57-17)</name>
    <name type="common">Kluyveromyces polysporus</name>
    <dbReference type="NCBI Taxonomy" id="436907"/>
    <lineage>
        <taxon>Eukaryota</taxon>
        <taxon>Fungi</taxon>
        <taxon>Dikarya</taxon>
        <taxon>Ascomycota</taxon>
        <taxon>Saccharomycotina</taxon>
        <taxon>Saccharomycetes</taxon>
        <taxon>Saccharomycetales</taxon>
        <taxon>Saccharomycetaceae</taxon>
        <taxon>Vanderwaltozyma</taxon>
    </lineage>
</organism>
<evidence type="ECO:0000259" key="6">
    <source>
        <dbReference type="Pfam" id="PF20667"/>
    </source>
</evidence>
<dbReference type="Pfam" id="PF07393">
    <property type="entry name" value="Sec10_HB"/>
    <property type="match status" value="1"/>
</dbReference>
<keyword evidence="3" id="KW-0268">Exocytosis</keyword>
<dbReference type="EMBL" id="DS480415">
    <property type="protein sequence ID" value="EDO16865.1"/>
    <property type="molecule type" value="Genomic_DNA"/>
</dbReference>
<proteinExistence type="inferred from homology"/>
<dbReference type="InParanoid" id="A7TLH9"/>
<dbReference type="InterPro" id="IPR048627">
    <property type="entry name" value="Sec10_HB"/>
</dbReference>
<evidence type="ECO:0000313" key="8">
    <source>
        <dbReference type="Proteomes" id="UP000000267"/>
    </source>
</evidence>
<dbReference type="GeneID" id="5545048"/>
<comment type="similarity">
    <text evidence="1">Belongs to the SEC10 family.</text>
</comment>
<dbReference type="HOGENOM" id="CLU_008002_1_0_1"/>
<keyword evidence="4" id="KW-0175">Coiled coil</keyword>
<dbReference type="FunCoup" id="A7TLH9">
    <property type="interactions" value="828"/>
</dbReference>
<evidence type="ECO:0000256" key="1">
    <source>
        <dbReference type="ARBA" id="ARBA00006572"/>
    </source>
</evidence>
<gene>
    <name evidence="7" type="ORF">Kpol_1024p18</name>
</gene>
<dbReference type="GO" id="GO:0006893">
    <property type="term" value="P:Golgi to plasma membrane transport"/>
    <property type="evidence" value="ECO:0007669"/>
    <property type="project" value="EnsemblFungi"/>
</dbReference>
<dbReference type="Proteomes" id="UP000000267">
    <property type="component" value="Unassembled WGS sequence"/>
</dbReference>
<dbReference type="OMA" id="PLCKHHY"/>
<keyword evidence="8" id="KW-1185">Reference proteome</keyword>
<protein>
    <submittedName>
        <fullName evidence="7">Uncharacterized protein</fullName>
    </submittedName>
</protein>
<dbReference type="eggNOG" id="KOG3745">
    <property type="taxonomic scope" value="Eukaryota"/>
</dbReference>
<keyword evidence="2" id="KW-0813">Transport</keyword>
<name>A7TLH9_VANPO</name>
<evidence type="ECO:0000259" key="5">
    <source>
        <dbReference type="Pfam" id="PF07393"/>
    </source>
</evidence>
<dbReference type="PANTHER" id="PTHR12100:SF0">
    <property type="entry name" value="EXOCYST COMPLEX COMPONENT 5"/>
    <property type="match status" value="1"/>
</dbReference>
<feature type="domain" description="Exocyst complex component Sec10 N-terminal" evidence="6">
    <location>
        <begin position="60"/>
        <end position="175"/>
    </location>
</feature>
<accession>A7TLH9</accession>
<dbReference type="KEGG" id="vpo:Kpol_1024p18"/>
<evidence type="ECO:0000256" key="2">
    <source>
        <dbReference type="ARBA" id="ARBA00022448"/>
    </source>
</evidence>
<dbReference type="Pfam" id="PF20667">
    <property type="entry name" value="Sec10_N"/>
    <property type="match status" value="1"/>
</dbReference>
<sequence>MNSLYELDPKWRNLLSVNNFLGGLTVNEFVEELSKDQTLKGAEESSLSSHSEDIWKKLDPKPYIRTFESTLKELNSLKNDSLGKESVLYSEVNIQELNHSKNTIHLFNKLKSTISKYDDLDNKLSNVIQVLSPLGEKVENSIKQKKNYIKSIELIAQYNEFDTKGKSDHLNELLNSRNWQLHLQAVIIVKNLLILSRKVETSSIPKTSETTKLIEKYSESMENNLLEDFNNAYRENNFEQLNEIALVLEHFNGGVNVIQSFINQHSFFIDTSQIEDDDSNQVNLEESFKRRLLDPDFHGVNFEKSLVSLLENIETVIKNESKIVKRVFDESAPHVIQLFIQRIFVQKIDSKIDLLLNTSFSLSDLAFVRMLHALYTLVGQFVKDLVEFFKLLEIDQNNVISATIEQCYSDLFSKYLYDRSKYFDIERRSLESILIEKTSTFNISHEKETRDRSLNNKFNNKLETGVVDNNEFGSISKSKLSQINNFFKTHLDKERLPLTLANATREVHNMGATEGELTQQEVIVDEKEFNIASADLMLKCAVESVARVMELTPSNSSSYSYELLELLHAGIISSYVETSLEISYYNILKVDVSKVLDINVSFLKYLTISTDILSLLSATIKAVFLPLLTNSPDIKKKIIEVTNNQITRCELLINTVVDELTHLYSSKFSECLSKQKKKDFVPKSQDLLDQDTLPAIEIANILASLHSQVSIYFRSNNLTNFLTTIGDILYNKLLTHYGKFQVSSTGGIIVTKDIIGYQNVVEEWEIPELLEKFATLRELANLFTVQPELLDSLTKEGHLIDVHRNVISSYISNREDFNHEKFISGVKLNFKHYA</sequence>